<dbReference type="NCBIfam" id="NF033788">
    <property type="entry name" value="HTH_metalloreg"/>
    <property type="match status" value="1"/>
</dbReference>
<keyword evidence="3" id="KW-0804">Transcription</keyword>
<organism evidence="5">
    <name type="scientific">Vecturithrix granuli</name>
    <dbReference type="NCBI Taxonomy" id="1499967"/>
    <lineage>
        <taxon>Bacteria</taxon>
        <taxon>Candidatus Moduliflexota</taxon>
        <taxon>Candidatus Vecturitrichia</taxon>
        <taxon>Candidatus Vecturitrichales</taxon>
        <taxon>Candidatus Vecturitrichaceae</taxon>
        <taxon>Candidatus Vecturithrix</taxon>
    </lineage>
</organism>
<dbReference type="Gene3D" id="1.10.10.10">
    <property type="entry name" value="Winged helix-like DNA-binding domain superfamily/Winged helix DNA-binding domain"/>
    <property type="match status" value="1"/>
</dbReference>
<dbReference type="GO" id="GO:0003677">
    <property type="term" value="F:DNA binding"/>
    <property type="evidence" value="ECO:0007669"/>
    <property type="project" value="UniProtKB-KW"/>
</dbReference>
<dbReference type="SUPFAM" id="SSF46785">
    <property type="entry name" value="Winged helix' DNA-binding domain"/>
    <property type="match status" value="1"/>
</dbReference>
<sequence length="208" mass="24196">MKLEESMAIVKALADHSRLMILQALLDKPQYVEELSERLNLAASTVSFHLKKLEQAQLVSKTKEQYYVVFQANRKALNLTLHDLVSVEGIEKAVQEERIQQYTQKVIRTFFKEGKLQQIPAQHKKRWLVLAEIAKRFQPGRSYTEQEVNEIILPVYEDYCTIRRELVEQHLLARNGSTYWVAESPAEVVQSDLQRSFQESLKSKGLHQ</sequence>
<dbReference type="PANTHER" id="PTHR33154:SF33">
    <property type="entry name" value="TRANSCRIPTIONAL REPRESSOR SDPR"/>
    <property type="match status" value="1"/>
</dbReference>
<protein>
    <submittedName>
        <fullName evidence="5">Regulatory protein, ArsR</fullName>
    </submittedName>
</protein>
<dbReference type="InterPro" id="IPR011991">
    <property type="entry name" value="ArsR-like_HTH"/>
</dbReference>
<evidence type="ECO:0000313" key="6">
    <source>
        <dbReference type="Proteomes" id="UP000030661"/>
    </source>
</evidence>
<keyword evidence="1" id="KW-0805">Transcription regulation</keyword>
<dbReference type="InterPro" id="IPR036388">
    <property type="entry name" value="WH-like_DNA-bd_sf"/>
</dbReference>
<evidence type="ECO:0000256" key="3">
    <source>
        <dbReference type="ARBA" id="ARBA00023163"/>
    </source>
</evidence>
<dbReference type="Pfam" id="PF01022">
    <property type="entry name" value="HTH_5"/>
    <property type="match status" value="1"/>
</dbReference>
<dbReference type="EMBL" id="DF820469">
    <property type="protein sequence ID" value="GAK59096.1"/>
    <property type="molecule type" value="Genomic_DNA"/>
</dbReference>
<dbReference type="HOGENOM" id="CLU_097806_1_1_0"/>
<keyword evidence="6" id="KW-1185">Reference proteome</keyword>
<dbReference type="PRINTS" id="PR00778">
    <property type="entry name" value="HTHARSR"/>
</dbReference>
<dbReference type="eggNOG" id="COG3860">
    <property type="taxonomic scope" value="Bacteria"/>
</dbReference>
<keyword evidence="2" id="KW-0238">DNA-binding</keyword>
<dbReference type="GO" id="GO:0003700">
    <property type="term" value="F:DNA-binding transcription factor activity"/>
    <property type="evidence" value="ECO:0007669"/>
    <property type="project" value="InterPro"/>
</dbReference>
<evidence type="ECO:0000259" key="4">
    <source>
        <dbReference type="PROSITE" id="PS50987"/>
    </source>
</evidence>
<dbReference type="InterPro" id="IPR036390">
    <property type="entry name" value="WH_DNA-bd_sf"/>
</dbReference>
<gene>
    <name evidence="5" type="ORF">U27_06072</name>
</gene>
<dbReference type="InterPro" id="IPR001845">
    <property type="entry name" value="HTH_ArsR_DNA-bd_dom"/>
</dbReference>
<dbReference type="PANTHER" id="PTHR33154">
    <property type="entry name" value="TRANSCRIPTIONAL REGULATOR, ARSR FAMILY"/>
    <property type="match status" value="1"/>
</dbReference>
<dbReference type="InterPro" id="IPR018656">
    <property type="entry name" value="DUF2087"/>
</dbReference>
<accession>A0A081C3E1</accession>
<dbReference type="STRING" id="1499967.U27_06072"/>
<feature type="domain" description="HTH arsR-type" evidence="4">
    <location>
        <begin position="1"/>
        <end position="92"/>
    </location>
</feature>
<dbReference type="CDD" id="cd00090">
    <property type="entry name" value="HTH_ARSR"/>
    <property type="match status" value="1"/>
</dbReference>
<reference evidence="5" key="1">
    <citation type="journal article" date="2015" name="PeerJ">
        <title>First genomic representation of candidate bacterial phylum KSB3 points to enhanced environmental sensing as a trigger of wastewater bulking.</title>
        <authorList>
            <person name="Sekiguchi Y."/>
            <person name="Ohashi A."/>
            <person name="Parks D.H."/>
            <person name="Yamauchi T."/>
            <person name="Tyson G.W."/>
            <person name="Hugenholtz P."/>
        </authorList>
    </citation>
    <scope>NUCLEOTIDE SEQUENCE [LARGE SCALE GENOMIC DNA]</scope>
</reference>
<dbReference type="Proteomes" id="UP000030661">
    <property type="component" value="Unassembled WGS sequence"/>
</dbReference>
<evidence type="ECO:0000256" key="1">
    <source>
        <dbReference type="ARBA" id="ARBA00023015"/>
    </source>
</evidence>
<dbReference type="InterPro" id="IPR051081">
    <property type="entry name" value="HTH_MetalResp_TranReg"/>
</dbReference>
<dbReference type="eggNOG" id="COG0640">
    <property type="taxonomic scope" value="Bacteria"/>
</dbReference>
<dbReference type="Pfam" id="PF09860">
    <property type="entry name" value="DUF2087"/>
    <property type="match status" value="1"/>
</dbReference>
<dbReference type="PROSITE" id="PS50987">
    <property type="entry name" value="HTH_ARSR_2"/>
    <property type="match status" value="1"/>
</dbReference>
<evidence type="ECO:0000313" key="5">
    <source>
        <dbReference type="EMBL" id="GAK59096.1"/>
    </source>
</evidence>
<proteinExistence type="predicted"/>
<name>A0A081C3E1_VECG1</name>
<evidence type="ECO:0000256" key="2">
    <source>
        <dbReference type="ARBA" id="ARBA00023125"/>
    </source>
</evidence>
<dbReference type="SMART" id="SM00418">
    <property type="entry name" value="HTH_ARSR"/>
    <property type="match status" value="1"/>
</dbReference>
<dbReference type="AlphaFoldDB" id="A0A081C3E1"/>